<name>A0A0W8I290_9MICO</name>
<organism evidence="2 3">
    <name type="scientific">Serinicoccus chungangensis</name>
    <dbReference type="NCBI Taxonomy" id="767452"/>
    <lineage>
        <taxon>Bacteria</taxon>
        <taxon>Bacillati</taxon>
        <taxon>Actinomycetota</taxon>
        <taxon>Actinomycetes</taxon>
        <taxon>Micrococcales</taxon>
        <taxon>Ornithinimicrobiaceae</taxon>
        <taxon>Serinicoccus</taxon>
    </lineage>
</organism>
<dbReference type="AlphaFoldDB" id="A0A0W8I290"/>
<keyword evidence="1" id="KW-0472">Membrane</keyword>
<dbReference type="RefSeq" id="WP_058892143.1">
    <property type="nucleotide sequence ID" value="NZ_LQBL01000031.1"/>
</dbReference>
<dbReference type="EMBL" id="LQBL01000031">
    <property type="protein sequence ID" value="KUG51848.1"/>
    <property type="molecule type" value="Genomic_DNA"/>
</dbReference>
<comment type="caution">
    <text evidence="2">The sequence shown here is derived from an EMBL/GenBank/DDBJ whole genome shotgun (WGS) entry which is preliminary data.</text>
</comment>
<evidence type="ECO:0000313" key="3">
    <source>
        <dbReference type="Proteomes" id="UP000054837"/>
    </source>
</evidence>
<evidence type="ECO:0000256" key="1">
    <source>
        <dbReference type="SAM" id="Phobius"/>
    </source>
</evidence>
<gene>
    <name evidence="2" type="ORF">AVL62_07860</name>
</gene>
<feature type="transmembrane region" description="Helical" evidence="1">
    <location>
        <begin position="58"/>
        <end position="81"/>
    </location>
</feature>
<keyword evidence="3" id="KW-1185">Reference proteome</keyword>
<sequence length="86" mass="9031">MTFIVWTTVAILLLAAVLGLVRVLLSRDDASVAAVSDLAYFCAVGIFLMVGLNSESIVLLDVASLAALVGILATVSLARILTRGRR</sequence>
<feature type="transmembrane region" description="Helical" evidence="1">
    <location>
        <begin position="32"/>
        <end position="52"/>
    </location>
</feature>
<keyword evidence="1" id="KW-1133">Transmembrane helix</keyword>
<evidence type="ECO:0000313" key="2">
    <source>
        <dbReference type="EMBL" id="KUG51848.1"/>
    </source>
</evidence>
<feature type="transmembrane region" description="Helical" evidence="1">
    <location>
        <begin position="6"/>
        <end position="25"/>
    </location>
</feature>
<dbReference type="Proteomes" id="UP000054837">
    <property type="component" value="Unassembled WGS sequence"/>
</dbReference>
<proteinExistence type="predicted"/>
<accession>A0A0W8I290</accession>
<reference evidence="2 3" key="1">
    <citation type="submission" date="2015-12" db="EMBL/GenBank/DDBJ databases">
        <title>Serinicoccus chungangenesis strain CD08_5 genome sequencing and assembly.</title>
        <authorList>
            <person name="Chander A.M."/>
            <person name="Kaur G."/>
            <person name="Nair G.R."/>
            <person name="Dhawan D.K."/>
            <person name="Kochhar R.K."/>
            <person name="Mayilraj S."/>
            <person name="Bhadada S.K."/>
        </authorList>
    </citation>
    <scope>NUCLEOTIDE SEQUENCE [LARGE SCALE GENOMIC DNA]</scope>
    <source>
        <strain evidence="2 3">CD08_5</strain>
    </source>
</reference>
<dbReference type="STRING" id="767452.AVL62_07860"/>
<keyword evidence="1" id="KW-0812">Transmembrane</keyword>
<protein>
    <submittedName>
        <fullName evidence="2">Transporter</fullName>
    </submittedName>
</protein>